<dbReference type="Proteomes" id="UP001057753">
    <property type="component" value="Unassembled WGS sequence"/>
</dbReference>
<evidence type="ECO:0000313" key="4">
    <source>
        <dbReference type="Proteomes" id="UP001057753"/>
    </source>
</evidence>
<sequence length="242" mass="27992">MTYAHFASLYDRLMEDAPYAKWVSYAENHLTAEGTILDVACGTGTFTLMLAQKGFRVSGTDISGEMLAIAEEKSRKSHVAAPFFLQDMRSLEGFSEMDGVTLFCDGINYLHNEEEVKRTFNTIYNVLKQDGVLLFDAHTPFKFEHYFNNQLYGVDDEHVSYMWFCDREEEPLSVRHSLTFFVKTNNGLYERKEEEHFQRTYPVASYVSWLEEAGYSHIEVSGDFGTRPLRTDDERVFIKAKK</sequence>
<evidence type="ECO:0000256" key="1">
    <source>
        <dbReference type="ARBA" id="ARBA00022679"/>
    </source>
</evidence>
<keyword evidence="3" id="KW-0489">Methyltransferase</keyword>
<evidence type="ECO:0000313" key="3">
    <source>
        <dbReference type="EMBL" id="MCR6096812.1"/>
    </source>
</evidence>
<reference evidence="3" key="1">
    <citation type="submission" date="2020-06" db="EMBL/GenBank/DDBJ databases">
        <title>Insight into the genomes of haloalkaliphilic bacilli from Kenyan soda lakes.</title>
        <authorList>
            <person name="Mwirichia R."/>
            <person name="Villamizar G.C."/>
            <person name="Poehlein A."/>
            <person name="Mugweru J."/>
            <person name="Kipnyargis A."/>
            <person name="Kiplimo D."/>
            <person name="Orwa P."/>
            <person name="Daniel R."/>
        </authorList>
    </citation>
    <scope>NUCLEOTIDE SEQUENCE</scope>
    <source>
        <strain evidence="3">B1096_S55</strain>
    </source>
</reference>
<protein>
    <submittedName>
        <fullName evidence="3">Class I SAM-dependent methyltransferase</fullName>
    </submittedName>
</protein>
<dbReference type="Gene3D" id="2.20.25.110">
    <property type="entry name" value="S-adenosyl-L-methionine-dependent methyltransferases"/>
    <property type="match status" value="1"/>
</dbReference>
<organism evidence="3 4">
    <name type="scientific">Salipaludibacillus agaradhaerens</name>
    <name type="common">Bacillus agaradhaerens</name>
    <dbReference type="NCBI Taxonomy" id="76935"/>
    <lineage>
        <taxon>Bacteria</taxon>
        <taxon>Bacillati</taxon>
        <taxon>Bacillota</taxon>
        <taxon>Bacilli</taxon>
        <taxon>Bacillales</taxon>
        <taxon>Bacillaceae</taxon>
    </lineage>
</organism>
<dbReference type="CDD" id="cd02440">
    <property type="entry name" value="AdoMet_MTases"/>
    <property type="match status" value="1"/>
</dbReference>
<dbReference type="GO" id="GO:0008168">
    <property type="term" value="F:methyltransferase activity"/>
    <property type="evidence" value="ECO:0007669"/>
    <property type="project" value="UniProtKB-KW"/>
</dbReference>
<name>A0A9Q4FZ69_SALAG</name>
<dbReference type="InterPro" id="IPR029063">
    <property type="entry name" value="SAM-dependent_MTases_sf"/>
</dbReference>
<dbReference type="EMBL" id="JABXYM010000001">
    <property type="protein sequence ID" value="MCR6096812.1"/>
    <property type="molecule type" value="Genomic_DNA"/>
</dbReference>
<dbReference type="SUPFAM" id="SSF53335">
    <property type="entry name" value="S-adenosyl-L-methionine-dependent methyltransferases"/>
    <property type="match status" value="1"/>
</dbReference>
<evidence type="ECO:0000259" key="2">
    <source>
        <dbReference type="Pfam" id="PF13649"/>
    </source>
</evidence>
<dbReference type="RefSeq" id="WP_257821317.1">
    <property type="nucleotide sequence ID" value="NZ_JABXYM010000001.1"/>
</dbReference>
<dbReference type="AlphaFoldDB" id="A0A9Q4FZ69"/>
<keyword evidence="4" id="KW-1185">Reference proteome</keyword>
<keyword evidence="1" id="KW-0808">Transferase</keyword>
<dbReference type="PANTHER" id="PTHR43861">
    <property type="entry name" value="TRANS-ACONITATE 2-METHYLTRANSFERASE-RELATED"/>
    <property type="match status" value="1"/>
</dbReference>
<gene>
    <name evidence="3" type="ORF">HXA33_09615</name>
</gene>
<dbReference type="InterPro" id="IPR041698">
    <property type="entry name" value="Methyltransf_25"/>
</dbReference>
<accession>A0A9Q4FZ69</accession>
<dbReference type="Pfam" id="PF13649">
    <property type="entry name" value="Methyltransf_25"/>
    <property type="match status" value="1"/>
</dbReference>
<comment type="caution">
    <text evidence="3">The sequence shown here is derived from an EMBL/GenBank/DDBJ whole genome shotgun (WGS) entry which is preliminary data.</text>
</comment>
<dbReference type="GO" id="GO:0032259">
    <property type="term" value="P:methylation"/>
    <property type="evidence" value="ECO:0007669"/>
    <property type="project" value="UniProtKB-KW"/>
</dbReference>
<dbReference type="Gene3D" id="3.40.50.150">
    <property type="entry name" value="Vaccinia Virus protein VP39"/>
    <property type="match status" value="1"/>
</dbReference>
<feature type="domain" description="Methyltransferase" evidence="2">
    <location>
        <begin position="36"/>
        <end position="131"/>
    </location>
</feature>
<proteinExistence type="predicted"/>